<protein>
    <recommendedName>
        <fullName evidence="2">arylamine N-acetyltransferase</fullName>
        <ecNumber evidence="2">2.3.1.5</ecNumber>
    </recommendedName>
</protein>
<proteinExistence type="inferred from homology"/>
<evidence type="ECO:0000313" key="4">
    <source>
        <dbReference type="Proteomes" id="UP001381693"/>
    </source>
</evidence>
<accession>A0AAN8X7V7</accession>
<dbReference type="PANTHER" id="PTHR11786">
    <property type="entry name" value="N-HYDROXYARYLAMINE O-ACETYLTRANSFERASE"/>
    <property type="match status" value="1"/>
</dbReference>
<dbReference type="EMBL" id="JAXCGZ010007549">
    <property type="protein sequence ID" value="KAK7079332.1"/>
    <property type="molecule type" value="Genomic_DNA"/>
</dbReference>
<dbReference type="Proteomes" id="UP001381693">
    <property type="component" value="Unassembled WGS sequence"/>
</dbReference>
<dbReference type="AlphaFoldDB" id="A0AAN8X7V7"/>
<organism evidence="3 4">
    <name type="scientific">Halocaridina rubra</name>
    <name type="common">Hawaiian red shrimp</name>
    <dbReference type="NCBI Taxonomy" id="373956"/>
    <lineage>
        <taxon>Eukaryota</taxon>
        <taxon>Metazoa</taxon>
        <taxon>Ecdysozoa</taxon>
        <taxon>Arthropoda</taxon>
        <taxon>Crustacea</taxon>
        <taxon>Multicrustacea</taxon>
        <taxon>Malacostraca</taxon>
        <taxon>Eumalacostraca</taxon>
        <taxon>Eucarida</taxon>
        <taxon>Decapoda</taxon>
        <taxon>Pleocyemata</taxon>
        <taxon>Caridea</taxon>
        <taxon>Atyoidea</taxon>
        <taxon>Atyidae</taxon>
        <taxon>Halocaridina</taxon>
    </lineage>
</organism>
<evidence type="ECO:0000313" key="3">
    <source>
        <dbReference type="EMBL" id="KAK7079332.1"/>
    </source>
</evidence>
<dbReference type="InterPro" id="IPR038765">
    <property type="entry name" value="Papain-like_cys_pep_sf"/>
</dbReference>
<dbReference type="Gene3D" id="3.30.2140.20">
    <property type="match status" value="1"/>
</dbReference>
<dbReference type="EC" id="2.3.1.5" evidence="2"/>
<dbReference type="InterPro" id="IPR001447">
    <property type="entry name" value="Arylamine_N-AcTrfase"/>
</dbReference>
<sequence length="329" mass="37894">MENRLDYNTALKFIEKIGIENGEELLKKDRLGFVKRLILSYLEHVPFQCITIISQSQEEKHVPTFDEVIEAVLSLEGGVCYTLNTFMCVLLQTLHLKADILAGSYSTFGDNHTHVVVLLQDLRSIGDNFIIDVGCGFPFKDPIPVSELPCSRYFAGLEYRYEWRENMILRLHRVGDYVPDGEKPVMLEGWRKVFHFDLHPVNFEYFRTPMKEIYIDETCSFHTTLHAVRYPKRTYLGAESGECEKATHVLNIERDALATAPTLDTDEERIMVAFKNQSFLLGPTDNALKKKIETAEWASEIKRHFPTIPHFKVDLAIKRLTDMKTTGKV</sequence>
<dbReference type="InterPro" id="IPR053710">
    <property type="entry name" value="Arylamine_NAT_domain_sf"/>
</dbReference>
<comment type="caution">
    <text evidence="3">The sequence shown here is derived from an EMBL/GenBank/DDBJ whole genome shotgun (WGS) entry which is preliminary data.</text>
</comment>
<name>A0AAN8X7V7_HALRR</name>
<gene>
    <name evidence="3" type="ORF">SK128_021136</name>
</gene>
<evidence type="ECO:0000256" key="2">
    <source>
        <dbReference type="ARBA" id="ARBA00012701"/>
    </source>
</evidence>
<reference evidence="3 4" key="1">
    <citation type="submission" date="2023-11" db="EMBL/GenBank/DDBJ databases">
        <title>Halocaridina rubra genome assembly.</title>
        <authorList>
            <person name="Smith C."/>
        </authorList>
    </citation>
    <scope>NUCLEOTIDE SEQUENCE [LARGE SCALE GENOMIC DNA]</scope>
    <source>
        <strain evidence="3">EP-1</strain>
        <tissue evidence="3">Whole</tissue>
    </source>
</reference>
<dbReference type="GO" id="GO:0004060">
    <property type="term" value="F:arylamine N-acetyltransferase activity"/>
    <property type="evidence" value="ECO:0007669"/>
    <property type="project" value="UniProtKB-EC"/>
</dbReference>
<dbReference type="SUPFAM" id="SSF54001">
    <property type="entry name" value="Cysteine proteinases"/>
    <property type="match status" value="1"/>
</dbReference>
<dbReference type="PANTHER" id="PTHR11786:SF0">
    <property type="entry name" value="ARYLAMINE N-ACETYLTRANSFERASE 4-RELATED"/>
    <property type="match status" value="1"/>
</dbReference>
<evidence type="ECO:0000256" key="1">
    <source>
        <dbReference type="ARBA" id="ARBA00006547"/>
    </source>
</evidence>
<dbReference type="Pfam" id="PF00797">
    <property type="entry name" value="Acetyltransf_2"/>
    <property type="match status" value="1"/>
</dbReference>
<keyword evidence="4" id="KW-1185">Reference proteome</keyword>
<comment type="similarity">
    <text evidence="1">Belongs to the arylamine N-acetyltransferase family.</text>
</comment>